<sequence>MPLGMLRRPEPENVEEAGARLASLDDDGRVHQRREILRALEAPDVAILHLEEETALGSAQTSLKAQGNGRRGHGAGYPPVEAAHAEEEKHMITTILLRGIIPIVNMFDLCSNPGRKDFP</sequence>
<accession>U2ZXJ5</accession>
<feature type="region of interest" description="Disordered" evidence="1">
    <location>
        <begin position="57"/>
        <end position="78"/>
    </location>
</feature>
<organism evidence="2 3">
    <name type="scientific">Caenibius tardaugens NBRC 16725</name>
    <dbReference type="NCBI Taxonomy" id="1219035"/>
    <lineage>
        <taxon>Bacteria</taxon>
        <taxon>Pseudomonadati</taxon>
        <taxon>Pseudomonadota</taxon>
        <taxon>Alphaproteobacteria</taxon>
        <taxon>Sphingomonadales</taxon>
        <taxon>Erythrobacteraceae</taxon>
        <taxon>Caenibius</taxon>
    </lineage>
</organism>
<reference evidence="2 3" key="1">
    <citation type="submission" date="2013-09" db="EMBL/GenBank/DDBJ databases">
        <title>Whole genome shotgun sequence of Novosphingobium tardaugens NBRC 16725.</title>
        <authorList>
            <person name="Isaki S."/>
            <person name="Hosoyama A."/>
            <person name="Tsuchikane K."/>
            <person name="Katsumata H."/>
            <person name="Ando Y."/>
            <person name="Yamazaki S."/>
            <person name="Fujita N."/>
        </authorList>
    </citation>
    <scope>NUCLEOTIDE SEQUENCE [LARGE SCALE GENOMIC DNA]</scope>
    <source>
        <strain evidence="2 3">NBRC 16725</strain>
    </source>
</reference>
<evidence type="ECO:0000256" key="1">
    <source>
        <dbReference type="SAM" id="MobiDB-lite"/>
    </source>
</evidence>
<gene>
    <name evidence="2" type="ORF">NT2_01_00140</name>
</gene>
<name>U2ZXJ5_9SPHN</name>
<keyword evidence="3" id="KW-1185">Reference proteome</keyword>
<evidence type="ECO:0000313" key="2">
    <source>
        <dbReference type="EMBL" id="GAD47248.1"/>
    </source>
</evidence>
<dbReference type="eggNOG" id="ENOG50313AK">
    <property type="taxonomic scope" value="Bacteria"/>
</dbReference>
<comment type="caution">
    <text evidence="2">The sequence shown here is derived from an EMBL/GenBank/DDBJ whole genome shotgun (WGS) entry which is preliminary data.</text>
</comment>
<dbReference type="AlphaFoldDB" id="U2ZXJ5"/>
<dbReference type="EMBL" id="BASZ01000001">
    <property type="protein sequence ID" value="GAD47248.1"/>
    <property type="molecule type" value="Genomic_DNA"/>
</dbReference>
<protein>
    <submittedName>
        <fullName evidence="2">Uncharacterized protein</fullName>
    </submittedName>
</protein>
<proteinExistence type="predicted"/>
<dbReference type="Proteomes" id="UP000016568">
    <property type="component" value="Unassembled WGS sequence"/>
</dbReference>
<evidence type="ECO:0000313" key="3">
    <source>
        <dbReference type="Proteomes" id="UP000016568"/>
    </source>
</evidence>